<protein>
    <submittedName>
        <fullName evidence="1">Uncharacterized protein</fullName>
    </submittedName>
</protein>
<organism evidence="1 2">
    <name type="scientific">Candidatus Desulfosporosinus infrequens</name>
    <dbReference type="NCBI Taxonomy" id="2043169"/>
    <lineage>
        <taxon>Bacteria</taxon>
        <taxon>Bacillati</taxon>
        <taxon>Bacillota</taxon>
        <taxon>Clostridia</taxon>
        <taxon>Eubacteriales</taxon>
        <taxon>Desulfitobacteriaceae</taxon>
        <taxon>Desulfosporosinus</taxon>
    </lineage>
</organism>
<sequence>MRRNMLKNAVSGTASFTVNVTDFSMNSTDIRTASQTFSITVNPVVLNLPSATLPNR</sequence>
<dbReference type="AlphaFoldDB" id="A0A2U3JZJ5"/>
<accession>A0A2U3JZJ5</accession>
<evidence type="ECO:0000313" key="1">
    <source>
        <dbReference type="EMBL" id="SPF32833.1"/>
    </source>
</evidence>
<name>A0A2U3JZJ5_9FIRM</name>
<dbReference type="EMBL" id="OMOF01000019">
    <property type="protein sequence ID" value="SPF32833.1"/>
    <property type="molecule type" value="Genomic_DNA"/>
</dbReference>
<proteinExistence type="predicted"/>
<dbReference type="Proteomes" id="UP000238916">
    <property type="component" value="Unassembled WGS sequence"/>
</dbReference>
<gene>
    <name evidence="1" type="ORF">SBF1_1150005</name>
</gene>
<evidence type="ECO:0000313" key="2">
    <source>
        <dbReference type="Proteomes" id="UP000238916"/>
    </source>
</evidence>
<reference evidence="2" key="1">
    <citation type="submission" date="2018-02" db="EMBL/GenBank/DDBJ databases">
        <authorList>
            <person name="Hausmann B."/>
        </authorList>
    </citation>
    <scope>NUCLEOTIDE SEQUENCE [LARGE SCALE GENOMIC DNA]</scope>
    <source>
        <strain evidence="2">Peat soil MAG SbF1</strain>
    </source>
</reference>